<organism evidence="8 9">
    <name type="scientific">Luteolibacter ambystomatis</name>
    <dbReference type="NCBI Taxonomy" id="2824561"/>
    <lineage>
        <taxon>Bacteria</taxon>
        <taxon>Pseudomonadati</taxon>
        <taxon>Verrucomicrobiota</taxon>
        <taxon>Verrucomicrobiia</taxon>
        <taxon>Verrucomicrobiales</taxon>
        <taxon>Verrucomicrobiaceae</taxon>
        <taxon>Luteolibacter</taxon>
    </lineage>
</organism>
<dbReference type="InterPro" id="IPR010994">
    <property type="entry name" value="RuvA_2-like"/>
</dbReference>
<dbReference type="KEGG" id="lamb:KBB96_12470"/>
<dbReference type="PROSITE" id="PS50249">
    <property type="entry name" value="MPN"/>
    <property type="match status" value="1"/>
</dbReference>
<keyword evidence="5" id="KW-0482">Metalloprotease</keyword>
<sequence>MEPARIQDLPTAERPREKLAHFGPAALDNAELLALFIRTGTKGRSAIQIGRDLLQKYGSIGALGRMPVTALAKEKGLGLAKASQLAAAFELGARVAREQVHLTPLDSPERIYDFLAPQLGHQTQEHLVVLLVDTRLHHAGTISISMGTVNETIAHPRDILRPALTHGAYGFILAHNHPSGDPRPSGADETMTRRIQEAAELMQLRFLDHIIIGRPSPARQAWFSFREAGVIR</sequence>
<dbReference type="PROSITE" id="PS01302">
    <property type="entry name" value="UPF0758"/>
    <property type="match status" value="1"/>
</dbReference>
<keyword evidence="4" id="KW-0862">Zinc</keyword>
<evidence type="ECO:0000256" key="3">
    <source>
        <dbReference type="ARBA" id="ARBA00022801"/>
    </source>
</evidence>
<keyword evidence="2" id="KW-0479">Metal-binding</keyword>
<evidence type="ECO:0000313" key="9">
    <source>
        <dbReference type="Proteomes" id="UP000676169"/>
    </source>
</evidence>
<dbReference type="NCBIfam" id="TIGR00608">
    <property type="entry name" value="radc"/>
    <property type="match status" value="1"/>
</dbReference>
<dbReference type="NCBIfam" id="NF000642">
    <property type="entry name" value="PRK00024.1"/>
    <property type="match status" value="1"/>
</dbReference>
<dbReference type="GO" id="GO:0008237">
    <property type="term" value="F:metallopeptidase activity"/>
    <property type="evidence" value="ECO:0007669"/>
    <property type="project" value="UniProtKB-KW"/>
</dbReference>
<dbReference type="SUPFAM" id="SSF102712">
    <property type="entry name" value="JAB1/MPN domain"/>
    <property type="match status" value="1"/>
</dbReference>
<dbReference type="AlphaFoldDB" id="A0A975G6I8"/>
<dbReference type="CDD" id="cd08071">
    <property type="entry name" value="MPN_DUF2466"/>
    <property type="match status" value="1"/>
</dbReference>
<evidence type="ECO:0000256" key="2">
    <source>
        <dbReference type="ARBA" id="ARBA00022723"/>
    </source>
</evidence>
<protein>
    <submittedName>
        <fullName evidence="8">DNA repair protein RadC</fullName>
    </submittedName>
</protein>
<name>A0A975G6I8_9BACT</name>
<comment type="similarity">
    <text evidence="6">Belongs to the UPF0758 family.</text>
</comment>
<dbReference type="RefSeq" id="WP_211629775.1">
    <property type="nucleotide sequence ID" value="NZ_CP073100.1"/>
</dbReference>
<dbReference type="Pfam" id="PF04002">
    <property type="entry name" value="RadC"/>
    <property type="match status" value="1"/>
</dbReference>
<dbReference type="GO" id="GO:0006508">
    <property type="term" value="P:proteolysis"/>
    <property type="evidence" value="ECO:0007669"/>
    <property type="project" value="UniProtKB-KW"/>
</dbReference>
<proteinExistence type="inferred from homology"/>
<dbReference type="InterPro" id="IPR046778">
    <property type="entry name" value="UPF0758_N"/>
</dbReference>
<keyword evidence="1" id="KW-0645">Protease</keyword>
<dbReference type="GO" id="GO:0046872">
    <property type="term" value="F:metal ion binding"/>
    <property type="evidence" value="ECO:0007669"/>
    <property type="project" value="UniProtKB-KW"/>
</dbReference>
<dbReference type="InterPro" id="IPR020891">
    <property type="entry name" value="UPF0758_CS"/>
</dbReference>
<dbReference type="SUPFAM" id="SSF47781">
    <property type="entry name" value="RuvA domain 2-like"/>
    <property type="match status" value="1"/>
</dbReference>
<dbReference type="InterPro" id="IPR001405">
    <property type="entry name" value="UPF0758"/>
</dbReference>
<dbReference type="InterPro" id="IPR025657">
    <property type="entry name" value="RadC_JAB"/>
</dbReference>
<dbReference type="Gene3D" id="3.40.140.10">
    <property type="entry name" value="Cytidine Deaminase, domain 2"/>
    <property type="match status" value="1"/>
</dbReference>
<gene>
    <name evidence="8" type="primary">radC</name>
    <name evidence="8" type="ORF">KBB96_12470</name>
</gene>
<dbReference type="PANTHER" id="PTHR30471:SF3">
    <property type="entry name" value="UPF0758 PROTEIN YEES-RELATED"/>
    <property type="match status" value="1"/>
</dbReference>
<evidence type="ECO:0000256" key="4">
    <source>
        <dbReference type="ARBA" id="ARBA00022833"/>
    </source>
</evidence>
<dbReference type="PANTHER" id="PTHR30471">
    <property type="entry name" value="DNA REPAIR PROTEIN RADC"/>
    <property type="match status" value="1"/>
</dbReference>
<dbReference type="Proteomes" id="UP000676169">
    <property type="component" value="Chromosome"/>
</dbReference>
<dbReference type="Pfam" id="PF20582">
    <property type="entry name" value="UPF0758_N"/>
    <property type="match status" value="1"/>
</dbReference>
<evidence type="ECO:0000256" key="6">
    <source>
        <dbReference type="RuleBase" id="RU003797"/>
    </source>
</evidence>
<evidence type="ECO:0000259" key="7">
    <source>
        <dbReference type="PROSITE" id="PS50249"/>
    </source>
</evidence>
<evidence type="ECO:0000256" key="1">
    <source>
        <dbReference type="ARBA" id="ARBA00022670"/>
    </source>
</evidence>
<dbReference type="InterPro" id="IPR037518">
    <property type="entry name" value="MPN"/>
</dbReference>
<keyword evidence="9" id="KW-1185">Reference proteome</keyword>
<reference evidence="8" key="1">
    <citation type="submission" date="2021-04" db="EMBL/GenBank/DDBJ databases">
        <title>Luteolibacter sp. 32A isolated from the skin of an Anderson's salamander (Ambystoma andersonii).</title>
        <authorList>
            <person name="Spergser J."/>
            <person name="Busse H.-J."/>
        </authorList>
    </citation>
    <scope>NUCLEOTIDE SEQUENCE</scope>
    <source>
        <strain evidence="8">32A</strain>
    </source>
</reference>
<evidence type="ECO:0000313" key="8">
    <source>
        <dbReference type="EMBL" id="QUE49686.1"/>
    </source>
</evidence>
<evidence type="ECO:0000256" key="5">
    <source>
        <dbReference type="ARBA" id="ARBA00023049"/>
    </source>
</evidence>
<keyword evidence="3" id="KW-0378">Hydrolase</keyword>
<accession>A0A975G6I8</accession>
<feature type="domain" description="MPN" evidence="7">
    <location>
        <begin position="104"/>
        <end position="231"/>
    </location>
</feature>
<dbReference type="EMBL" id="CP073100">
    <property type="protein sequence ID" value="QUE49686.1"/>
    <property type="molecule type" value="Genomic_DNA"/>
</dbReference>